<dbReference type="Proteomes" id="UP000093080">
    <property type="component" value="Unassembled WGS sequence"/>
</dbReference>
<proteinExistence type="predicted"/>
<reference evidence="1 2" key="1">
    <citation type="submission" date="2016-06" db="EMBL/GenBank/DDBJ databases">
        <title>Respiratory ammonification of nitrate coupled to the oxidation of elemental sulfur in deep-sea autotrophic thermophilic bacteria.</title>
        <authorList>
            <person name="Slobodkina G.B."/>
            <person name="Mardanov A.V."/>
            <person name="Ravin N.V."/>
            <person name="Frolova A.A."/>
            <person name="Viryasiv M.B."/>
            <person name="Chernyh N.A."/>
            <person name="Bonch-Osmolovskaya E.A."/>
            <person name="Slobodkin A.I."/>
        </authorList>
    </citation>
    <scope>NUCLEOTIDE SEQUENCE [LARGE SCALE GENOMIC DNA]</scope>
    <source>
        <strain evidence="1 2">S69</strain>
    </source>
</reference>
<accession>A0A1B9F6B3</accession>
<sequence>MISGKMVEDRQCKLQGRGTYVCKDCEELAKKNFKRGGLI</sequence>
<evidence type="ECO:0000313" key="1">
    <source>
        <dbReference type="EMBL" id="OCC15456.1"/>
    </source>
</evidence>
<dbReference type="InterPro" id="IPR035931">
    <property type="entry name" value="YlxR-like_sf"/>
</dbReference>
<evidence type="ECO:0008006" key="3">
    <source>
        <dbReference type="Google" id="ProtNLM"/>
    </source>
</evidence>
<organism evidence="1 2">
    <name type="scientific">Dissulfuribacter thermophilus</name>
    <dbReference type="NCBI Taxonomy" id="1156395"/>
    <lineage>
        <taxon>Bacteria</taxon>
        <taxon>Pseudomonadati</taxon>
        <taxon>Thermodesulfobacteriota</taxon>
        <taxon>Dissulfuribacteria</taxon>
        <taxon>Dissulfuribacterales</taxon>
        <taxon>Dissulfuribacteraceae</taxon>
        <taxon>Dissulfuribacter</taxon>
    </lineage>
</organism>
<dbReference type="SUPFAM" id="SSF64376">
    <property type="entry name" value="YlxR-like"/>
    <property type="match status" value="1"/>
</dbReference>
<dbReference type="STRING" id="1156395.DBT_1203"/>
<dbReference type="AlphaFoldDB" id="A0A1B9F6B3"/>
<keyword evidence="2" id="KW-1185">Reference proteome</keyword>
<evidence type="ECO:0000313" key="2">
    <source>
        <dbReference type="Proteomes" id="UP000093080"/>
    </source>
</evidence>
<name>A0A1B9F6B3_9BACT</name>
<comment type="caution">
    <text evidence="1">The sequence shown here is derived from an EMBL/GenBank/DDBJ whole genome shotgun (WGS) entry which is preliminary data.</text>
</comment>
<dbReference type="EMBL" id="MAGO01000005">
    <property type="protein sequence ID" value="OCC15456.1"/>
    <property type="molecule type" value="Genomic_DNA"/>
</dbReference>
<protein>
    <recommendedName>
        <fullName evidence="3">YlxR domain-containing protein</fullName>
    </recommendedName>
</protein>
<gene>
    <name evidence="1" type="ORF">DBT_1203</name>
</gene>